<dbReference type="GO" id="GO:0005739">
    <property type="term" value="C:mitochondrion"/>
    <property type="evidence" value="ECO:0007669"/>
    <property type="project" value="TreeGrafter"/>
</dbReference>
<dbReference type="Gene3D" id="3.30.70.1400">
    <property type="entry name" value="Aminomethyltransferase beta-barrel domains"/>
    <property type="match status" value="1"/>
</dbReference>
<feature type="non-terminal residue" evidence="2">
    <location>
        <position position="285"/>
    </location>
</feature>
<feature type="non-terminal residue" evidence="2">
    <location>
        <position position="1"/>
    </location>
</feature>
<dbReference type="SUPFAM" id="SSF103025">
    <property type="entry name" value="Folate-binding domain"/>
    <property type="match status" value="1"/>
</dbReference>
<dbReference type="PANTHER" id="PTHR43757">
    <property type="entry name" value="AMINOMETHYLTRANSFERASE"/>
    <property type="match status" value="1"/>
</dbReference>
<evidence type="ECO:0000259" key="1">
    <source>
        <dbReference type="Pfam" id="PF01571"/>
    </source>
</evidence>
<proteinExistence type="predicted"/>
<dbReference type="PANTHER" id="PTHR43757:SF15">
    <property type="entry name" value="PYRUVATE DEHYDROGENASE PHOSPHATASE REGULATORY SUBUNIT, MITOCHONDRIAL-LIKE"/>
    <property type="match status" value="1"/>
</dbReference>
<dbReference type="InterPro" id="IPR028896">
    <property type="entry name" value="GcvT/YgfZ/DmdA"/>
</dbReference>
<dbReference type="InterPro" id="IPR006222">
    <property type="entry name" value="GCVT_N"/>
</dbReference>
<dbReference type="Gene3D" id="3.30.1360.120">
    <property type="entry name" value="Probable tRNA modification gtpase trme, domain 1"/>
    <property type="match status" value="1"/>
</dbReference>
<evidence type="ECO:0000313" key="2">
    <source>
        <dbReference type="EMBL" id="SVD45465.1"/>
    </source>
</evidence>
<dbReference type="Pfam" id="PF01571">
    <property type="entry name" value="GCV_T"/>
    <property type="match status" value="1"/>
</dbReference>
<dbReference type="InterPro" id="IPR027266">
    <property type="entry name" value="TrmE/GcvT-like"/>
</dbReference>
<protein>
    <recommendedName>
        <fullName evidence="1">GCVT N-terminal domain-containing protein</fullName>
    </recommendedName>
</protein>
<sequence>PEYQYSYGRQNWFNFVGDEHKSVRNDVGLFDLSSFGKFVIQGQDAEAELQRICSADVAVPVGKVVYTQLLNQRGGIEADLTVTRLTPDKYFLVTPAVSQARDFNWIRRQIPDDALITMEDVTSGYGVLSVMGPKSRALLSHLSNSDFSNGSFPFGTCQKIEIGYAEAYALRITYVGELGWELYLPTEFTGPVFDLLKTAGADFRLRLAGYHALDSLRCEKGYRHWGYDISPADTPLEAGLEFAISFKKNSDFIGREALETQRESGVGRRLIHFLMDHPDPILVHD</sequence>
<dbReference type="AlphaFoldDB" id="A0A382VHG7"/>
<gene>
    <name evidence="2" type="ORF">METZ01_LOCUS398319</name>
</gene>
<feature type="domain" description="GCVT N-terminal" evidence="1">
    <location>
        <begin position="7"/>
        <end position="248"/>
    </location>
</feature>
<name>A0A382VHG7_9ZZZZ</name>
<accession>A0A382VHG7</accession>
<dbReference type="PIRSF" id="PIRSF006487">
    <property type="entry name" value="GcvT"/>
    <property type="match status" value="1"/>
</dbReference>
<organism evidence="2">
    <name type="scientific">marine metagenome</name>
    <dbReference type="NCBI Taxonomy" id="408172"/>
    <lineage>
        <taxon>unclassified sequences</taxon>
        <taxon>metagenomes</taxon>
        <taxon>ecological metagenomes</taxon>
    </lineage>
</organism>
<dbReference type="EMBL" id="UINC01151708">
    <property type="protein sequence ID" value="SVD45465.1"/>
    <property type="molecule type" value="Genomic_DNA"/>
</dbReference>
<reference evidence="2" key="1">
    <citation type="submission" date="2018-05" db="EMBL/GenBank/DDBJ databases">
        <authorList>
            <person name="Lanie J.A."/>
            <person name="Ng W.-L."/>
            <person name="Kazmierczak K.M."/>
            <person name="Andrzejewski T.M."/>
            <person name="Davidsen T.M."/>
            <person name="Wayne K.J."/>
            <person name="Tettelin H."/>
            <person name="Glass J.I."/>
            <person name="Rusch D."/>
            <person name="Podicherti R."/>
            <person name="Tsui H.-C.T."/>
            <person name="Winkler M.E."/>
        </authorList>
    </citation>
    <scope>NUCLEOTIDE SEQUENCE</scope>
</reference>